<dbReference type="NCBIfam" id="NF040815">
    <property type="entry name" value="recomb_XerA_Arch"/>
    <property type="match status" value="1"/>
</dbReference>
<keyword evidence="6 10" id="KW-0229">DNA integration</keyword>
<reference evidence="13" key="1">
    <citation type="journal article" date="2013" name="Lancet">
        <title>First case of E anophelis outbreak in an intensive-care unit.</title>
        <authorList>
            <person name="Teo J."/>
            <person name="Tan S.Y."/>
            <person name="Tay M."/>
            <person name="Ding Y."/>
            <person name="Kjelleberg S."/>
            <person name="Givskov M."/>
            <person name="Lin R.T."/>
            <person name="Yang L."/>
        </authorList>
    </citation>
    <scope>NUCLEOTIDE SEQUENCE [LARGE SCALE GENOMIC DNA]</scope>
    <source>
        <strain evidence="13">NUHP1</strain>
    </source>
</reference>
<sequence length="309" mass="35873">MDEKKNWDIQIKNFAEYLRFEKNFSNNTLDAYIRDLKKLAEYAQEFLGDLSPADITYDHLLDFMQYQSKQGISERTQARWVSSTKAFYKYLFEEELIQENPTSLLEGPKLGLYLPDTLSFEDVEKLVSVIDQSTDIGQRNFCIIEVLYGCGLRVSELIDLKLSDINFNESYIRVEGKGKKVRFVPMAPYTQKILQNYIQHTRSHMRIAPKSTDIAFLNTRGTALSRVMVFIMIKEMAAKAGIYRSISPHTFRHSFATHLLQNGADLRFIQELLGHSSITTTQVYTHLDTENLRTAIIDFHPRNNKHHIE</sequence>
<evidence type="ECO:0000256" key="7">
    <source>
        <dbReference type="ARBA" id="ARBA00023125"/>
    </source>
</evidence>
<dbReference type="InterPro" id="IPR004107">
    <property type="entry name" value="Integrase_SAM-like_N"/>
</dbReference>
<dbReference type="eggNOG" id="COG4974">
    <property type="taxonomic scope" value="Bacteria"/>
</dbReference>
<dbReference type="CDD" id="cd00798">
    <property type="entry name" value="INT_XerDC_C"/>
    <property type="match status" value="1"/>
</dbReference>
<comment type="function">
    <text evidence="10">Site-specific tyrosine recombinase, which acts by catalyzing the cutting and rejoining of the recombining DNA molecules. The XerC-XerD complex is essential to convert dimers of the bacterial chromosome into monomers to permit their segregation at cell division. It also contributes to the segregational stability of plasmids.</text>
</comment>
<dbReference type="SUPFAM" id="SSF56349">
    <property type="entry name" value="DNA breaking-rejoining enzymes"/>
    <property type="match status" value="1"/>
</dbReference>
<evidence type="ECO:0000256" key="9">
    <source>
        <dbReference type="ARBA" id="ARBA00023306"/>
    </source>
</evidence>
<comment type="similarity">
    <text evidence="2">Belongs to the 'phage' integrase family. XerD subfamily.</text>
</comment>
<dbReference type="GO" id="GO:0051301">
    <property type="term" value="P:cell division"/>
    <property type="evidence" value="ECO:0007669"/>
    <property type="project" value="UniProtKB-KW"/>
</dbReference>
<dbReference type="GO" id="GO:0003677">
    <property type="term" value="F:DNA binding"/>
    <property type="evidence" value="ECO:0007669"/>
    <property type="project" value="UniProtKB-UniRule"/>
</dbReference>
<dbReference type="HOGENOM" id="CLU_027562_9_0_10"/>
<accession>A0A077EN66</accession>
<keyword evidence="4 10" id="KW-0132">Cell division</keyword>
<comment type="subunit">
    <text evidence="10">Forms a cyclic heterotetrameric complex composed of two molecules of XerC and two molecules of XerD.</text>
</comment>
<dbReference type="InterPro" id="IPR010998">
    <property type="entry name" value="Integrase_recombinase_N"/>
</dbReference>
<evidence type="ECO:0000256" key="10">
    <source>
        <dbReference type="HAMAP-Rule" id="MF_01808"/>
    </source>
</evidence>
<feature type="active site" description="O-(3'-phospho-DNA)-tyrosine intermediate" evidence="10">
    <location>
        <position position="284"/>
    </location>
</feature>
<dbReference type="InterPro" id="IPR044068">
    <property type="entry name" value="CB"/>
</dbReference>
<feature type="active site" evidence="10">
    <location>
        <position position="249"/>
    </location>
</feature>
<dbReference type="Gene3D" id="1.10.443.10">
    <property type="entry name" value="Intergrase catalytic core"/>
    <property type="match status" value="1"/>
</dbReference>
<dbReference type="Proteomes" id="UP000028933">
    <property type="component" value="Chromosome"/>
</dbReference>
<dbReference type="NCBIfam" id="TIGR02225">
    <property type="entry name" value="recomb_XerD"/>
    <property type="match status" value="1"/>
</dbReference>
<dbReference type="HAMAP" id="MF_01808">
    <property type="entry name" value="Recomb_XerC_XerD"/>
    <property type="match status" value="1"/>
</dbReference>
<feature type="active site" evidence="10">
    <location>
        <position position="275"/>
    </location>
</feature>
<name>A0A077EN66_9FLAO</name>
<dbReference type="GO" id="GO:0009037">
    <property type="term" value="F:tyrosine-based site-specific recombinase activity"/>
    <property type="evidence" value="ECO:0007669"/>
    <property type="project" value="UniProtKB-UniRule"/>
</dbReference>
<dbReference type="Pfam" id="PF00589">
    <property type="entry name" value="Phage_integrase"/>
    <property type="match status" value="1"/>
</dbReference>
<dbReference type="GO" id="GO:0007059">
    <property type="term" value="P:chromosome segregation"/>
    <property type="evidence" value="ECO:0007669"/>
    <property type="project" value="UniProtKB-UniRule"/>
</dbReference>
<evidence type="ECO:0000259" key="11">
    <source>
        <dbReference type="PROSITE" id="PS51898"/>
    </source>
</evidence>
<protein>
    <recommendedName>
        <fullName evidence="10">Tyrosine recombinase XerC</fullName>
    </recommendedName>
</protein>
<feature type="active site" evidence="10">
    <location>
        <position position="252"/>
    </location>
</feature>
<evidence type="ECO:0000256" key="3">
    <source>
        <dbReference type="ARBA" id="ARBA00022490"/>
    </source>
</evidence>
<keyword evidence="8 10" id="KW-0233">DNA recombination</keyword>
<feature type="active site" evidence="10">
    <location>
        <position position="153"/>
    </location>
</feature>
<evidence type="ECO:0000256" key="6">
    <source>
        <dbReference type="ARBA" id="ARBA00022908"/>
    </source>
</evidence>
<dbReference type="KEGG" id="eao:BD94_3834"/>
<evidence type="ECO:0000313" key="14">
    <source>
        <dbReference type="Proteomes" id="UP000028933"/>
    </source>
</evidence>
<evidence type="ECO:0000256" key="1">
    <source>
        <dbReference type="ARBA" id="ARBA00004496"/>
    </source>
</evidence>
<evidence type="ECO:0000256" key="2">
    <source>
        <dbReference type="ARBA" id="ARBA00010450"/>
    </source>
</evidence>
<evidence type="ECO:0000256" key="8">
    <source>
        <dbReference type="ARBA" id="ARBA00023172"/>
    </source>
</evidence>
<dbReference type="InterPro" id="IPR050090">
    <property type="entry name" value="Tyrosine_recombinase_XerCD"/>
</dbReference>
<dbReference type="NCBIfam" id="NF001399">
    <property type="entry name" value="PRK00283.1"/>
    <property type="match status" value="1"/>
</dbReference>
<dbReference type="InterPro" id="IPR002104">
    <property type="entry name" value="Integrase_catalytic"/>
</dbReference>
<dbReference type="PANTHER" id="PTHR30349:SF81">
    <property type="entry name" value="TYROSINE RECOMBINASE XERC"/>
    <property type="match status" value="1"/>
</dbReference>
<evidence type="ECO:0000256" key="4">
    <source>
        <dbReference type="ARBA" id="ARBA00022618"/>
    </source>
</evidence>
<dbReference type="PROSITE" id="PS51900">
    <property type="entry name" value="CB"/>
    <property type="match status" value="1"/>
</dbReference>
<dbReference type="PANTHER" id="PTHR30349">
    <property type="entry name" value="PHAGE INTEGRASE-RELATED"/>
    <property type="match status" value="1"/>
</dbReference>
<dbReference type="Gene3D" id="1.10.150.130">
    <property type="match status" value="1"/>
</dbReference>
<dbReference type="InterPro" id="IPR013762">
    <property type="entry name" value="Integrase-like_cat_sf"/>
</dbReference>
<reference evidence="13" key="2">
    <citation type="journal article" date="2015" name="Genome Biol. Evol.">
        <title>Complete Genome Sequence and Transcriptomic Analysis of the Novel Pathogen Elizabethkingia anophelis in Response to Oxidative Stress.</title>
        <authorList>
            <person name="Li Y."/>
            <person name="Liu Y."/>
            <person name="Chew S.C."/>
            <person name="Tay M."/>
            <person name="Salido M.M."/>
            <person name="Teo J."/>
            <person name="Lauro F.M."/>
            <person name="Givskov M."/>
            <person name="Yang L."/>
        </authorList>
    </citation>
    <scope>NUCLEOTIDE SEQUENCE</scope>
    <source>
        <strain evidence="13">NUHP1</strain>
    </source>
</reference>
<comment type="subcellular location">
    <subcellularLocation>
        <location evidence="1 10">Cytoplasm</location>
    </subcellularLocation>
</comment>
<dbReference type="PROSITE" id="PS51898">
    <property type="entry name" value="TYR_RECOMBINASE"/>
    <property type="match status" value="1"/>
</dbReference>
<keyword evidence="9 10" id="KW-0131">Cell cycle</keyword>
<feature type="domain" description="Tyr recombinase" evidence="11">
    <location>
        <begin position="113"/>
        <end position="297"/>
    </location>
</feature>
<gene>
    <name evidence="10" type="primary">xerC</name>
    <name evidence="13" type="ORF">BD94_3834</name>
</gene>
<keyword evidence="7 10" id="KW-0238">DNA-binding</keyword>
<dbReference type="EMBL" id="CP007547">
    <property type="protein sequence ID" value="AIL47609.1"/>
    <property type="molecule type" value="Genomic_DNA"/>
</dbReference>
<organism evidence="13 14">
    <name type="scientific">Elizabethkingia anophelis NUHP1</name>
    <dbReference type="NCBI Taxonomy" id="1338011"/>
    <lineage>
        <taxon>Bacteria</taxon>
        <taxon>Pseudomonadati</taxon>
        <taxon>Bacteroidota</taxon>
        <taxon>Flavobacteriia</taxon>
        <taxon>Flavobacteriales</taxon>
        <taxon>Weeksellaceae</taxon>
        <taxon>Elizabethkingia</taxon>
    </lineage>
</organism>
<dbReference type="Pfam" id="PF02899">
    <property type="entry name" value="Phage_int_SAM_1"/>
    <property type="match status" value="1"/>
</dbReference>
<dbReference type="GO" id="GO:0006313">
    <property type="term" value="P:DNA transposition"/>
    <property type="evidence" value="ECO:0007669"/>
    <property type="project" value="UniProtKB-UniRule"/>
</dbReference>
<dbReference type="InterPro" id="IPR011932">
    <property type="entry name" value="Recomb_XerD"/>
</dbReference>
<keyword evidence="3 10" id="KW-0963">Cytoplasm</keyword>
<proteinExistence type="inferred from homology"/>
<dbReference type="InterPro" id="IPR011010">
    <property type="entry name" value="DNA_brk_join_enz"/>
</dbReference>
<dbReference type="STRING" id="1338011.BD94_3834"/>
<feature type="active site" evidence="10">
    <location>
        <position position="177"/>
    </location>
</feature>
<evidence type="ECO:0000256" key="5">
    <source>
        <dbReference type="ARBA" id="ARBA00022829"/>
    </source>
</evidence>
<dbReference type="GO" id="GO:0005737">
    <property type="term" value="C:cytoplasm"/>
    <property type="evidence" value="ECO:0007669"/>
    <property type="project" value="UniProtKB-SubCell"/>
</dbReference>
<comment type="similarity">
    <text evidence="10">Belongs to the 'phage' integrase family. XerC subfamily.</text>
</comment>
<dbReference type="AlphaFoldDB" id="A0A077EN66"/>
<evidence type="ECO:0000313" key="13">
    <source>
        <dbReference type="EMBL" id="AIL47609.1"/>
    </source>
</evidence>
<dbReference type="RefSeq" id="WP_009086881.1">
    <property type="nucleotide sequence ID" value="NZ_CP007547.1"/>
</dbReference>
<feature type="domain" description="Core-binding (CB)" evidence="12">
    <location>
        <begin position="5"/>
        <end position="92"/>
    </location>
</feature>
<dbReference type="GeneID" id="56684855"/>
<keyword evidence="5 10" id="KW-0159">Chromosome partition</keyword>
<dbReference type="InterPro" id="IPR023009">
    <property type="entry name" value="Tyrosine_recombinase_XerC/XerD"/>
</dbReference>
<evidence type="ECO:0000259" key="12">
    <source>
        <dbReference type="PROSITE" id="PS51900"/>
    </source>
</evidence>